<dbReference type="AlphaFoldDB" id="A0A0C3E0D2"/>
<dbReference type="EC" id="2.7.7.48" evidence="1"/>
<reference evidence="3 4" key="1">
    <citation type="submission" date="2014-04" db="EMBL/GenBank/DDBJ databases">
        <authorList>
            <consortium name="DOE Joint Genome Institute"/>
            <person name="Kuo A."/>
            <person name="Kohler A."/>
            <person name="Nagy L.G."/>
            <person name="Floudas D."/>
            <person name="Copeland A."/>
            <person name="Barry K.W."/>
            <person name="Cichocki N."/>
            <person name="Veneault-Fourrey C."/>
            <person name="LaButti K."/>
            <person name="Lindquist E.A."/>
            <person name="Lipzen A."/>
            <person name="Lundell T."/>
            <person name="Morin E."/>
            <person name="Murat C."/>
            <person name="Sun H."/>
            <person name="Tunlid A."/>
            <person name="Henrissat B."/>
            <person name="Grigoriev I.V."/>
            <person name="Hibbett D.S."/>
            <person name="Martin F."/>
            <person name="Nordberg H.P."/>
            <person name="Cantor M.N."/>
            <person name="Hua S.X."/>
        </authorList>
    </citation>
    <scope>NUCLEOTIDE SEQUENCE [LARGE SCALE GENOMIC DNA]</scope>
    <source>
        <strain evidence="3 4">Foug A</strain>
    </source>
</reference>
<dbReference type="PANTHER" id="PTHR23079">
    <property type="entry name" value="RNA-DEPENDENT RNA POLYMERASE"/>
    <property type="match status" value="1"/>
</dbReference>
<evidence type="ECO:0000259" key="2">
    <source>
        <dbReference type="Pfam" id="PF05183"/>
    </source>
</evidence>
<accession>A0A0C3E0D2</accession>
<keyword evidence="1" id="KW-0696">RNA-directed RNA polymerase</keyword>
<keyword evidence="1" id="KW-0808">Transferase</keyword>
<dbReference type="OrthoDB" id="6513042at2759"/>
<evidence type="ECO:0000313" key="4">
    <source>
        <dbReference type="Proteomes" id="UP000053989"/>
    </source>
</evidence>
<dbReference type="GO" id="GO:0003968">
    <property type="term" value="F:RNA-directed RNA polymerase activity"/>
    <property type="evidence" value="ECO:0007669"/>
    <property type="project" value="UniProtKB-KW"/>
</dbReference>
<dbReference type="HOGENOM" id="CLU_001366_2_1_1"/>
<keyword evidence="4" id="KW-1185">Reference proteome</keyword>
<comment type="catalytic activity">
    <reaction evidence="1">
        <text>RNA(n) + a ribonucleoside 5'-triphosphate = RNA(n+1) + diphosphate</text>
        <dbReference type="Rhea" id="RHEA:21248"/>
        <dbReference type="Rhea" id="RHEA-COMP:14527"/>
        <dbReference type="Rhea" id="RHEA-COMP:17342"/>
        <dbReference type="ChEBI" id="CHEBI:33019"/>
        <dbReference type="ChEBI" id="CHEBI:61557"/>
        <dbReference type="ChEBI" id="CHEBI:140395"/>
        <dbReference type="EC" id="2.7.7.48"/>
    </reaction>
</comment>
<reference evidence="4" key="2">
    <citation type="submission" date="2015-01" db="EMBL/GenBank/DDBJ databases">
        <title>Evolutionary Origins and Diversification of the Mycorrhizal Mutualists.</title>
        <authorList>
            <consortium name="DOE Joint Genome Institute"/>
            <consortium name="Mycorrhizal Genomics Consortium"/>
            <person name="Kohler A."/>
            <person name="Kuo A."/>
            <person name="Nagy L.G."/>
            <person name="Floudas D."/>
            <person name="Copeland A."/>
            <person name="Barry K.W."/>
            <person name="Cichocki N."/>
            <person name="Veneault-Fourrey C."/>
            <person name="LaButti K."/>
            <person name="Lindquist E.A."/>
            <person name="Lipzen A."/>
            <person name="Lundell T."/>
            <person name="Morin E."/>
            <person name="Murat C."/>
            <person name="Riley R."/>
            <person name="Ohm R."/>
            <person name="Sun H."/>
            <person name="Tunlid A."/>
            <person name="Henrissat B."/>
            <person name="Grigoriev I.V."/>
            <person name="Hibbett D.S."/>
            <person name="Martin F."/>
        </authorList>
    </citation>
    <scope>NUCLEOTIDE SEQUENCE [LARGE SCALE GENOMIC DNA]</scope>
    <source>
        <strain evidence="4">Foug A</strain>
    </source>
</reference>
<name>A0A0C3E0D2_9AGAM</name>
<dbReference type="InterPro" id="IPR057596">
    <property type="entry name" value="RDRP_core"/>
</dbReference>
<protein>
    <recommendedName>
        <fullName evidence="1">RNA-dependent RNA polymerase</fullName>
        <ecNumber evidence="1">2.7.7.48</ecNumber>
    </recommendedName>
</protein>
<dbReference type="InterPro" id="IPR007855">
    <property type="entry name" value="RDRP"/>
</dbReference>
<dbReference type="GO" id="GO:0030422">
    <property type="term" value="P:siRNA processing"/>
    <property type="evidence" value="ECO:0007669"/>
    <property type="project" value="TreeGrafter"/>
</dbReference>
<keyword evidence="1" id="KW-0548">Nucleotidyltransferase</keyword>
<proteinExistence type="inferred from homology"/>
<organism evidence="3 4">
    <name type="scientific">Scleroderma citrinum Foug A</name>
    <dbReference type="NCBI Taxonomy" id="1036808"/>
    <lineage>
        <taxon>Eukaryota</taxon>
        <taxon>Fungi</taxon>
        <taxon>Dikarya</taxon>
        <taxon>Basidiomycota</taxon>
        <taxon>Agaricomycotina</taxon>
        <taxon>Agaricomycetes</taxon>
        <taxon>Agaricomycetidae</taxon>
        <taxon>Boletales</taxon>
        <taxon>Sclerodermatineae</taxon>
        <taxon>Sclerodermataceae</taxon>
        <taxon>Scleroderma</taxon>
    </lineage>
</organism>
<feature type="domain" description="RDRP core" evidence="2">
    <location>
        <begin position="424"/>
        <end position="880"/>
    </location>
</feature>
<dbReference type="Pfam" id="PF05183">
    <property type="entry name" value="RdRP"/>
    <property type="match status" value="1"/>
</dbReference>
<dbReference type="Proteomes" id="UP000053989">
    <property type="component" value="Unassembled WGS sequence"/>
</dbReference>
<evidence type="ECO:0000256" key="1">
    <source>
        <dbReference type="RuleBase" id="RU363098"/>
    </source>
</evidence>
<keyword evidence="1" id="KW-0694">RNA-binding</keyword>
<dbReference type="InParanoid" id="A0A0C3E0D2"/>
<dbReference type="GO" id="GO:0003723">
    <property type="term" value="F:RNA binding"/>
    <property type="evidence" value="ECO:0007669"/>
    <property type="project" value="UniProtKB-KW"/>
</dbReference>
<sequence length="887" mass="99681">MDLFMTHVALAANDDELKIAFANVLHKPPFPLDPPLNFDLCLFGKYNPRLGKVGILNLPTAEAGAIFLNAYGASGVIVKGRPIHFQPSNRPINEARVAQLNSTPWQDPLELQREREKLISEGRPHTLTQFAFGRFLADGKFISECTAEGDAEVACDMERREVRLTLRKQQRHSHPGDDIISMLAMQLSGDTTITASYSPQVVVAILKPREADSPVIFLKANMFPVFKLEKSGGLFGSEKVIVSRTQGLIQNRPMPPGCSSLMCTFSSDTDRDAFVHACKTRLRIRHNQRDSIPVIEGDASYDEGDLDRLLVRLPFAVAFELEKAVNDRILSIRGALSLQDALLELCQPHFNHDSASILRKFSTHLEEEGTARKGHKHRHQHAPGDHTLVGRFRYTINEYLEEQKKPKRLAWSNPAASYTYQLTLTPTRHVLEGPTIDQSNSVLRKFGNNECFLRVSFQDENKSKLRGDFETSISDLLAERYRPILLNGCRVAGREYRLLGYSMSGLREHSMWFVTPFKDADGNKWDAEAIRNSLGDFTRLQHYPARLGARWSQAFSATDPSITVQPDEIRKIDDRKSPSGAEMTDGCSPISSDLMREIWKAYQRTRQRATRNSCPSALQFRLGGSKGMVVEDDTLAGKVVCLRPSQTKFEAPDNRTFDIQATSSRPKAMFLNRPLITLLEFLGADCGRITELQDAAINEARSLHSSMEDAFNVLQQHSLGASFNIPSMLNNIKKVLRIDFEMDDGQVGYRGDLLVNSLKCSETHILRELKYRAHIRVPESYTLYGVSDEWDCLEEGEIYATVFDQKKGVREEVEGRVAITRSPQIHPGDVQLVNAVRRDQLKHLTNVVVFSCKGDRSLASCLGGGDLDGDDFNLILDVCLNDFFIHT</sequence>
<evidence type="ECO:0000313" key="3">
    <source>
        <dbReference type="EMBL" id="KIM61954.1"/>
    </source>
</evidence>
<dbReference type="GO" id="GO:0031380">
    <property type="term" value="C:nuclear RNA-directed RNA polymerase complex"/>
    <property type="evidence" value="ECO:0007669"/>
    <property type="project" value="TreeGrafter"/>
</dbReference>
<comment type="similarity">
    <text evidence="1">Belongs to the RdRP family.</text>
</comment>
<dbReference type="STRING" id="1036808.A0A0C3E0D2"/>
<dbReference type="EMBL" id="KN822046">
    <property type="protein sequence ID" value="KIM61954.1"/>
    <property type="molecule type" value="Genomic_DNA"/>
</dbReference>
<gene>
    <name evidence="3" type="ORF">SCLCIDRAFT_851523</name>
</gene>
<dbReference type="PANTHER" id="PTHR23079:SF55">
    <property type="entry name" value="RNA-DIRECTED RNA POLYMERASE"/>
    <property type="match status" value="1"/>
</dbReference>